<protein>
    <submittedName>
        <fullName evidence="4">Uncharacterized protein</fullName>
    </submittedName>
</protein>
<dbReference type="InterPro" id="IPR002347">
    <property type="entry name" value="SDR_fam"/>
</dbReference>
<evidence type="ECO:0000313" key="4">
    <source>
        <dbReference type="EMBL" id="RBR20315.1"/>
    </source>
</evidence>
<dbReference type="PRINTS" id="PR00081">
    <property type="entry name" value="GDHRDH"/>
</dbReference>
<evidence type="ECO:0000256" key="3">
    <source>
        <dbReference type="RuleBase" id="RU000363"/>
    </source>
</evidence>
<dbReference type="PRINTS" id="PR00080">
    <property type="entry name" value="SDRFAMILY"/>
</dbReference>
<evidence type="ECO:0000256" key="1">
    <source>
        <dbReference type="ARBA" id="ARBA00006484"/>
    </source>
</evidence>
<dbReference type="Pfam" id="PF00106">
    <property type="entry name" value="adh_short"/>
    <property type="match status" value="1"/>
</dbReference>
<dbReference type="GO" id="GO:0016616">
    <property type="term" value="F:oxidoreductase activity, acting on the CH-OH group of donors, NAD or NADP as acceptor"/>
    <property type="evidence" value="ECO:0007669"/>
    <property type="project" value="TreeGrafter"/>
</dbReference>
<organism evidence="4 5">
    <name type="scientific">Fusarium coffeatum</name>
    <dbReference type="NCBI Taxonomy" id="231269"/>
    <lineage>
        <taxon>Eukaryota</taxon>
        <taxon>Fungi</taxon>
        <taxon>Dikarya</taxon>
        <taxon>Ascomycota</taxon>
        <taxon>Pezizomycotina</taxon>
        <taxon>Sordariomycetes</taxon>
        <taxon>Hypocreomycetidae</taxon>
        <taxon>Hypocreales</taxon>
        <taxon>Nectriaceae</taxon>
        <taxon>Fusarium</taxon>
        <taxon>Fusarium incarnatum-equiseti species complex</taxon>
    </lineage>
</organism>
<evidence type="ECO:0000313" key="5">
    <source>
        <dbReference type="Proteomes" id="UP000253153"/>
    </source>
</evidence>
<dbReference type="GeneID" id="41994722"/>
<proteinExistence type="inferred from homology"/>
<dbReference type="OrthoDB" id="1933717at2759"/>
<dbReference type="CDD" id="cd05233">
    <property type="entry name" value="SDR_c"/>
    <property type="match status" value="1"/>
</dbReference>
<dbReference type="PANTHER" id="PTHR42760:SF37">
    <property type="entry name" value="CLAVALDEHYDE DEHYDROGENASE"/>
    <property type="match status" value="1"/>
</dbReference>
<dbReference type="PANTHER" id="PTHR42760">
    <property type="entry name" value="SHORT-CHAIN DEHYDROGENASES/REDUCTASES FAMILY MEMBER"/>
    <property type="match status" value="1"/>
</dbReference>
<keyword evidence="5" id="KW-1185">Reference proteome</keyword>
<dbReference type="RefSeq" id="XP_031016497.1">
    <property type="nucleotide sequence ID" value="XM_031159426.1"/>
</dbReference>
<dbReference type="EMBL" id="QKXC01000107">
    <property type="protein sequence ID" value="RBR20315.1"/>
    <property type="molecule type" value="Genomic_DNA"/>
</dbReference>
<dbReference type="Gene3D" id="3.40.50.720">
    <property type="entry name" value="NAD(P)-binding Rossmann-like Domain"/>
    <property type="match status" value="1"/>
</dbReference>
<comment type="similarity">
    <text evidence="1 3">Belongs to the short-chain dehydrogenases/reductases (SDR) family.</text>
</comment>
<reference evidence="4 5" key="1">
    <citation type="submission" date="2018-06" db="EMBL/GenBank/DDBJ databases">
        <title>Fusarium incarnatum-equiseti species complex species 28.</title>
        <authorList>
            <person name="Gardiner D.M."/>
        </authorList>
    </citation>
    <scope>NUCLEOTIDE SEQUENCE [LARGE SCALE GENOMIC DNA]</scope>
    <source>
        <strain evidence="4 5">FIESC_28</strain>
    </source>
</reference>
<dbReference type="AlphaFoldDB" id="A0A366RVE8"/>
<dbReference type="SUPFAM" id="SSF51735">
    <property type="entry name" value="NAD(P)-binding Rossmann-fold domains"/>
    <property type="match status" value="1"/>
</dbReference>
<dbReference type="Proteomes" id="UP000253153">
    <property type="component" value="Unassembled WGS sequence"/>
</dbReference>
<dbReference type="InterPro" id="IPR036291">
    <property type="entry name" value="NAD(P)-bd_dom_sf"/>
</dbReference>
<sequence>MANLADDPVFDGRNWLKCVTYVSNRQDTYPYIDPTKGDLTGKSVLVTGASKGIGKAAAVRFAMAGCSKILLAARSDMSNVEVAVKKAAKASNKPEPLVCSIKLDITSEESVKAAAETAKEVLGGSLDILINNAGNLEEWKPIIESDPKDWWLTWEVTVKGTYLSSRYFIPLVLNSTVKTVINVSSGGSQMVTPGASAYQASKMALCRISEFIDIEYRQQGVISISIHPGGVKTELALNLPEELHPHLTDSPELPADTIVWLCSERREWLSGRFVNVQWDMEELVKKKEEILKGDLFKFRMAI</sequence>
<gene>
    <name evidence="4" type="ORF">FIESC28_05279</name>
</gene>
<evidence type="ECO:0000256" key="2">
    <source>
        <dbReference type="ARBA" id="ARBA00023002"/>
    </source>
</evidence>
<comment type="caution">
    <text evidence="4">The sequence shown here is derived from an EMBL/GenBank/DDBJ whole genome shotgun (WGS) entry which is preliminary data.</text>
</comment>
<accession>A0A366RVE8</accession>
<keyword evidence="2" id="KW-0560">Oxidoreductase</keyword>
<name>A0A366RVE8_9HYPO</name>